<reference evidence="2" key="1">
    <citation type="journal article" date="2013" name="J. Gen. Virol.">
        <title>Ultrastructural and genomic characterization of a second banchine polydnavirus confirms the existence of shared features within this ichnovirus lineage.</title>
        <authorList>
            <person name="Djoumad A."/>
            <person name="Stoltz D."/>
            <person name="Beliveau C."/>
            <person name="Boyle B."/>
            <person name="Kuhn L."/>
            <person name="Cusson M."/>
        </authorList>
    </citation>
    <scope>NUCLEOTIDE SEQUENCE</scope>
</reference>
<evidence type="ECO:0000256" key="1">
    <source>
        <dbReference type="SAM" id="Phobius"/>
    </source>
</evidence>
<feature type="transmembrane region" description="Helical" evidence="1">
    <location>
        <begin position="131"/>
        <end position="157"/>
    </location>
</feature>
<proteinExistence type="predicted"/>
<accession>S5DMK8</accession>
<name>S5DMK8_9VIRU</name>
<protein>
    <submittedName>
        <fullName evidence="2">AsIV-cont00064-ORF1</fullName>
    </submittedName>
</protein>
<feature type="transmembrane region" description="Helical" evidence="1">
    <location>
        <begin position="44"/>
        <end position="69"/>
    </location>
</feature>
<sequence>MAGVMSRINHTMNREPTVFALPRTPEGEEAERRKNVIKRCLNRIFRLACIFGITIIAVVNGFGYSLIYLLITNLQRPDQDEILKALYELLYVTLLGALFLTLGLLCGTVAEIIQMKQIETEVMEEEIGSRFVVIWILFMMNYVVIIFFAAVFGSWLFRF</sequence>
<evidence type="ECO:0000313" key="2">
    <source>
        <dbReference type="EMBL" id="AGQ20181.1"/>
    </source>
</evidence>
<keyword evidence="1" id="KW-1133">Transmembrane helix</keyword>
<keyword evidence="1" id="KW-0812">Transmembrane</keyword>
<feature type="transmembrane region" description="Helical" evidence="1">
    <location>
        <begin position="89"/>
        <end position="110"/>
    </location>
</feature>
<organism evidence="2">
    <name type="scientific">Apophua simplicipes ichnovirus</name>
    <dbReference type="NCBI Taxonomy" id="1329648"/>
    <lineage>
        <taxon>Viruses</taxon>
        <taxon>Viruses incertae sedis</taxon>
        <taxon>Polydnaviriformidae</taxon>
        <taxon>Ichnoviriform</taxon>
    </lineage>
</organism>
<keyword evidence="1" id="KW-0472">Membrane</keyword>
<dbReference type="EMBL" id="KC752270">
    <property type="protein sequence ID" value="AGQ20181.1"/>
    <property type="molecule type" value="Genomic_DNA"/>
</dbReference>